<gene>
    <name evidence="2" type="ORF">EDEG_00109</name>
</gene>
<dbReference type="EMBL" id="AFBI03000001">
    <property type="protein sequence ID" value="EJW04889.1"/>
    <property type="molecule type" value="Genomic_DNA"/>
</dbReference>
<keyword evidence="1" id="KW-0812">Transmembrane</keyword>
<dbReference type="InParanoid" id="J9DBM0"/>
<name>J9DBM0_EDHAE</name>
<dbReference type="AlphaFoldDB" id="J9DBM0"/>
<feature type="transmembrane region" description="Helical" evidence="1">
    <location>
        <begin position="64"/>
        <end position="83"/>
    </location>
</feature>
<dbReference type="Proteomes" id="UP000003163">
    <property type="component" value="Unassembled WGS sequence"/>
</dbReference>
<evidence type="ECO:0000313" key="3">
    <source>
        <dbReference type="Proteomes" id="UP000003163"/>
    </source>
</evidence>
<proteinExistence type="predicted"/>
<sequence length="133" mass="15988">MLFSCQKLFYVMFTDFLYESDIKKNNEYLFTLLDLFRLVTVHDLVTFSFYTFHLYAWQRISGEIYGLFALMMPNFRYLIPHLYGIVLLRVKLRKIFPVLPLFLWYLIVPPTKLRPCTTLKFQETSQIILSVAH</sequence>
<reference evidence="2 3" key="1">
    <citation type="submission" date="2011-08" db="EMBL/GenBank/DDBJ databases">
        <authorList>
            <person name="Liu Z.J."/>
            <person name="Shi F.L."/>
            <person name="Lu J.Q."/>
            <person name="Li M."/>
            <person name="Wang Z.L."/>
        </authorList>
    </citation>
    <scope>NUCLEOTIDE SEQUENCE [LARGE SCALE GENOMIC DNA]</scope>
    <source>
        <strain evidence="2 3">USNM 41457</strain>
    </source>
</reference>
<keyword evidence="1" id="KW-0472">Membrane</keyword>
<keyword evidence="1" id="KW-1133">Transmembrane helix</keyword>
<keyword evidence="3" id="KW-1185">Reference proteome</keyword>
<evidence type="ECO:0000256" key="1">
    <source>
        <dbReference type="SAM" id="Phobius"/>
    </source>
</evidence>
<protein>
    <submittedName>
        <fullName evidence="2">Uncharacterized protein</fullName>
    </submittedName>
</protein>
<feature type="transmembrane region" description="Helical" evidence="1">
    <location>
        <begin position="35"/>
        <end position="57"/>
    </location>
</feature>
<reference evidence="3" key="2">
    <citation type="submission" date="2015-07" db="EMBL/GenBank/DDBJ databases">
        <title>Contrasting host-pathogen interactions and genome evolution in two generalist and specialist microsporidian pathogens of mosquitoes.</title>
        <authorList>
            <consortium name="The Broad Institute Genomics Platform"/>
            <consortium name="The Broad Institute Genome Sequencing Center for Infectious Disease"/>
            <person name="Cuomo C.A."/>
            <person name="Sanscrainte N.D."/>
            <person name="Goldberg J.M."/>
            <person name="Heiman D."/>
            <person name="Young S."/>
            <person name="Zeng Q."/>
            <person name="Becnel J.J."/>
            <person name="Birren B.W."/>
        </authorList>
    </citation>
    <scope>NUCLEOTIDE SEQUENCE [LARGE SCALE GENOMIC DNA]</scope>
    <source>
        <strain evidence="3">USNM 41457</strain>
    </source>
</reference>
<dbReference type="HOGENOM" id="CLU_1906701_0_0_1"/>
<comment type="caution">
    <text evidence="2">The sequence shown here is derived from an EMBL/GenBank/DDBJ whole genome shotgun (WGS) entry which is preliminary data.</text>
</comment>
<evidence type="ECO:0000313" key="2">
    <source>
        <dbReference type="EMBL" id="EJW04889.1"/>
    </source>
</evidence>
<organism evidence="2 3">
    <name type="scientific">Edhazardia aedis (strain USNM 41457)</name>
    <name type="common">Microsporidian parasite</name>
    <dbReference type="NCBI Taxonomy" id="1003232"/>
    <lineage>
        <taxon>Eukaryota</taxon>
        <taxon>Fungi</taxon>
        <taxon>Fungi incertae sedis</taxon>
        <taxon>Microsporidia</taxon>
        <taxon>Edhazardia</taxon>
    </lineage>
</organism>
<accession>J9DBM0</accession>
<dbReference type="VEuPathDB" id="MicrosporidiaDB:EDEG_00109"/>